<organism evidence="2 3">
    <name type="scientific">Capsulimonas corticalis</name>
    <dbReference type="NCBI Taxonomy" id="2219043"/>
    <lineage>
        <taxon>Bacteria</taxon>
        <taxon>Bacillati</taxon>
        <taxon>Armatimonadota</taxon>
        <taxon>Armatimonadia</taxon>
        <taxon>Capsulimonadales</taxon>
        <taxon>Capsulimonadaceae</taxon>
        <taxon>Capsulimonas</taxon>
    </lineage>
</organism>
<dbReference type="Proteomes" id="UP000287394">
    <property type="component" value="Chromosome"/>
</dbReference>
<gene>
    <name evidence="2" type="ORF">CCAX7_000440</name>
</gene>
<feature type="compositionally biased region" description="Pro residues" evidence="1">
    <location>
        <begin position="118"/>
        <end position="131"/>
    </location>
</feature>
<protein>
    <submittedName>
        <fullName evidence="2">Uncharacterized protein</fullName>
    </submittedName>
</protein>
<feature type="compositionally biased region" description="Low complexity" evidence="1">
    <location>
        <begin position="98"/>
        <end position="111"/>
    </location>
</feature>
<accession>A0A402CRE8</accession>
<name>A0A402CRE8_9BACT</name>
<dbReference type="EMBL" id="AP025739">
    <property type="protein sequence ID" value="BDI27993.1"/>
    <property type="molecule type" value="Genomic_DNA"/>
</dbReference>
<dbReference type="RefSeq" id="WP_119319955.1">
    <property type="nucleotide sequence ID" value="NZ_AP025739.1"/>
</dbReference>
<keyword evidence="3" id="KW-1185">Reference proteome</keyword>
<evidence type="ECO:0000313" key="2">
    <source>
        <dbReference type="EMBL" id="BDI27993.1"/>
    </source>
</evidence>
<dbReference type="KEGG" id="ccot:CCAX7_000440"/>
<feature type="region of interest" description="Disordered" evidence="1">
    <location>
        <begin position="73"/>
        <end position="131"/>
    </location>
</feature>
<reference evidence="2 3" key="1">
    <citation type="journal article" date="2019" name="Int. J. Syst. Evol. Microbiol.">
        <title>Capsulimonas corticalis gen. nov., sp. nov., an aerobic capsulated bacterium, of a novel bacterial order, Capsulimonadales ord. nov., of the class Armatimonadia of the phylum Armatimonadetes.</title>
        <authorList>
            <person name="Li J."/>
            <person name="Kudo C."/>
            <person name="Tonouchi A."/>
        </authorList>
    </citation>
    <scope>NUCLEOTIDE SEQUENCE [LARGE SCALE GENOMIC DNA]</scope>
    <source>
        <strain evidence="2 3">AX-7</strain>
    </source>
</reference>
<evidence type="ECO:0000256" key="1">
    <source>
        <dbReference type="SAM" id="MobiDB-lite"/>
    </source>
</evidence>
<sequence length="131" mass="13794">MTRGAADEAALEFTNMPKVINRNFSTYFDMVTNTQFERMLDRQAGVYIAVADVAPKVAKSFDGRYGFEVLTPEQYTAMTTTPEPEDPEEPETGNPVTDAAAAQAAADAAANGGQGATPPTPPGPPKPPASS</sequence>
<proteinExistence type="predicted"/>
<evidence type="ECO:0000313" key="3">
    <source>
        <dbReference type="Proteomes" id="UP000287394"/>
    </source>
</evidence>
<dbReference type="AlphaFoldDB" id="A0A402CRE8"/>